<keyword evidence="1 8" id="KW-0645">Protease</keyword>
<comment type="catalytic activity">
    <reaction evidence="6 8">
        <text>Hydrolysis of proteins in presence of ATP.</text>
        <dbReference type="EC" id="3.4.21.53"/>
    </reaction>
</comment>
<dbReference type="CDD" id="cd19500">
    <property type="entry name" value="RecA-like_Lon"/>
    <property type="match status" value="1"/>
</dbReference>
<dbReference type="Pfam" id="PF22667">
    <property type="entry name" value="Lon_lid"/>
    <property type="match status" value="1"/>
</dbReference>
<dbReference type="Proteomes" id="UP000177167">
    <property type="component" value="Unassembled WGS sequence"/>
</dbReference>
<evidence type="ECO:0000256" key="1">
    <source>
        <dbReference type="ARBA" id="ARBA00022670"/>
    </source>
</evidence>
<dbReference type="FunFam" id="3.40.50.300:FF:000021">
    <property type="entry name" value="Lon protease homolog"/>
    <property type="match status" value="1"/>
</dbReference>
<dbReference type="InterPro" id="IPR008269">
    <property type="entry name" value="Lon_proteolytic"/>
</dbReference>
<dbReference type="GO" id="GO:0016887">
    <property type="term" value="F:ATP hydrolysis activity"/>
    <property type="evidence" value="ECO:0007669"/>
    <property type="project" value="InterPro"/>
</dbReference>
<accession>A0A1F8F568</accession>
<dbReference type="EMBL" id="MGJP01000065">
    <property type="protein sequence ID" value="OGN08271.1"/>
    <property type="molecule type" value="Genomic_DNA"/>
</dbReference>
<evidence type="ECO:0000313" key="11">
    <source>
        <dbReference type="Proteomes" id="UP000177167"/>
    </source>
</evidence>
<evidence type="ECO:0000256" key="6">
    <source>
        <dbReference type="ARBA" id="ARBA00050665"/>
    </source>
</evidence>
<dbReference type="InterPro" id="IPR027417">
    <property type="entry name" value="P-loop_NTPase"/>
</dbReference>
<dbReference type="EC" id="3.4.21.53" evidence="7 8"/>
<dbReference type="GO" id="GO:0005524">
    <property type="term" value="F:ATP binding"/>
    <property type="evidence" value="ECO:0007669"/>
    <property type="project" value="UniProtKB-KW"/>
</dbReference>
<dbReference type="GO" id="GO:0004252">
    <property type="term" value="F:serine-type endopeptidase activity"/>
    <property type="evidence" value="ECO:0007669"/>
    <property type="project" value="UniProtKB-UniRule"/>
</dbReference>
<dbReference type="InterPro" id="IPR003593">
    <property type="entry name" value="AAA+_ATPase"/>
</dbReference>
<evidence type="ECO:0000256" key="5">
    <source>
        <dbReference type="ARBA" id="ARBA00022840"/>
    </source>
</evidence>
<dbReference type="Pfam" id="PF05362">
    <property type="entry name" value="Lon_C"/>
    <property type="match status" value="1"/>
</dbReference>
<evidence type="ECO:0000256" key="2">
    <source>
        <dbReference type="ARBA" id="ARBA00022741"/>
    </source>
</evidence>
<dbReference type="InterPro" id="IPR014721">
    <property type="entry name" value="Ribsml_uS5_D2-typ_fold_subgr"/>
</dbReference>
<comment type="similarity">
    <text evidence="8">Belongs to the peptidase S16 family.</text>
</comment>
<protein>
    <recommendedName>
        <fullName evidence="7 8">endopeptidase La</fullName>
        <ecNumber evidence="7 8">3.4.21.53</ecNumber>
    </recommendedName>
</protein>
<dbReference type="Gene3D" id="3.30.230.10">
    <property type="match status" value="1"/>
</dbReference>
<dbReference type="Gene3D" id="3.40.50.300">
    <property type="entry name" value="P-loop containing nucleotide triphosphate hydrolases"/>
    <property type="match status" value="1"/>
</dbReference>
<evidence type="ECO:0000313" key="10">
    <source>
        <dbReference type="EMBL" id="OGN08271.1"/>
    </source>
</evidence>
<reference evidence="10 11" key="1">
    <citation type="journal article" date="2016" name="Nat. Commun.">
        <title>Thousands of microbial genomes shed light on interconnected biogeochemical processes in an aquifer system.</title>
        <authorList>
            <person name="Anantharaman K."/>
            <person name="Brown C.T."/>
            <person name="Hug L.A."/>
            <person name="Sharon I."/>
            <person name="Castelle C.J."/>
            <person name="Probst A.J."/>
            <person name="Thomas B.C."/>
            <person name="Singh A."/>
            <person name="Wilkins M.J."/>
            <person name="Karaoz U."/>
            <person name="Brodie E.L."/>
            <person name="Williams K.H."/>
            <person name="Hubbard S.S."/>
            <person name="Banfield J.F."/>
        </authorList>
    </citation>
    <scope>NUCLEOTIDE SEQUENCE [LARGE SCALE GENOMIC DNA]</scope>
</reference>
<evidence type="ECO:0000256" key="8">
    <source>
        <dbReference type="PROSITE-ProRule" id="PRU01122"/>
    </source>
</evidence>
<dbReference type="Gene3D" id="1.10.8.60">
    <property type="match status" value="1"/>
</dbReference>
<dbReference type="PANTHER" id="PTHR43718">
    <property type="entry name" value="LON PROTEASE"/>
    <property type="match status" value="1"/>
</dbReference>
<feature type="active site" evidence="8">
    <location>
        <position position="437"/>
    </location>
</feature>
<dbReference type="SUPFAM" id="SSF54211">
    <property type="entry name" value="Ribosomal protein S5 domain 2-like"/>
    <property type="match status" value="1"/>
</dbReference>
<evidence type="ECO:0000256" key="3">
    <source>
        <dbReference type="ARBA" id="ARBA00022801"/>
    </source>
</evidence>
<proteinExistence type="inferred from homology"/>
<evidence type="ECO:0000256" key="4">
    <source>
        <dbReference type="ARBA" id="ARBA00022825"/>
    </source>
</evidence>
<dbReference type="AlphaFoldDB" id="A0A1F8F568"/>
<feature type="non-terminal residue" evidence="10">
    <location>
        <position position="1"/>
    </location>
</feature>
<dbReference type="GO" id="GO:0006515">
    <property type="term" value="P:protein quality control for misfolded or incompletely synthesized proteins"/>
    <property type="evidence" value="ECO:0007669"/>
    <property type="project" value="TreeGrafter"/>
</dbReference>
<dbReference type="InterPro" id="IPR054594">
    <property type="entry name" value="Lon_lid"/>
</dbReference>
<sequence>KRFHKFLEIKDILPDDARKVIVEDFERLKILGEGRGPSSADYSVFINHVDFFLSLPWNKENEQEKSIENVKNKLDDDIAGQDSVKQRIGDYIAPKMLNPKGRAGILCFVGPPGVGKTYFGASIAQALNRKFIRMSLGGVSDEAEIRGHRRTYIGALPGKVLQYIKQCESKNPVFVFDEIDKMERSSRGDPSAALLEVLDPEQNHSFTDHYLDAGFDLSQVFFICTANVEHDIPPALRDRMDIIRLPGYLETEKLEIAKKFLVPKALVEVGLTQNDVKVIFPDEVILKIIREYTREAGVRDLARRITQISRKNAGKFLQHGGSIKSIQMNPETVESFLGPPKHRREDAKLTGVGVAIGLAWTPYGGEILRVQSRFFPAVKKDEFTFSQTGLQKEVMLEANKAALTIVRNKTGQKEEDTWLKSIHLHIPEGAIPKDGPSAGITTLCSLYSLFTRKIAKPFLAMTGEIDLEENILPIGGVKEKVIAAMRAGIKEVMLPSGNEPDLHDVPKEIKDSLKFIFVSTVDEALNVVFGKENKEPSPVS</sequence>
<dbReference type="PRINTS" id="PR00830">
    <property type="entry name" value="ENDOLAPTASE"/>
</dbReference>
<dbReference type="PANTHER" id="PTHR43718:SF2">
    <property type="entry name" value="LON PROTEASE HOMOLOG, MITOCHONDRIAL"/>
    <property type="match status" value="1"/>
</dbReference>
<name>A0A1F8F568_9BACT</name>
<dbReference type="InterPro" id="IPR004815">
    <property type="entry name" value="Lon_bac/euk-typ"/>
</dbReference>
<dbReference type="InterPro" id="IPR027065">
    <property type="entry name" value="Lon_Prtase"/>
</dbReference>
<dbReference type="PROSITE" id="PS51786">
    <property type="entry name" value="LON_PROTEOLYTIC"/>
    <property type="match status" value="1"/>
</dbReference>
<dbReference type="GO" id="GO:0004176">
    <property type="term" value="F:ATP-dependent peptidase activity"/>
    <property type="evidence" value="ECO:0007669"/>
    <property type="project" value="UniProtKB-UniRule"/>
</dbReference>
<organism evidence="10 11">
    <name type="scientific">Candidatus Yanofskybacteria bacterium RIFCSPHIGHO2_02_FULL_41_11</name>
    <dbReference type="NCBI Taxonomy" id="1802675"/>
    <lineage>
        <taxon>Bacteria</taxon>
        <taxon>Candidatus Yanofskyibacteriota</taxon>
    </lineage>
</organism>
<keyword evidence="2" id="KW-0547">Nucleotide-binding</keyword>
<dbReference type="InterPro" id="IPR020568">
    <property type="entry name" value="Ribosomal_Su5_D2-typ_SF"/>
</dbReference>
<evidence type="ECO:0000256" key="7">
    <source>
        <dbReference type="ARBA" id="ARBA00066743"/>
    </source>
</evidence>
<dbReference type="InterPro" id="IPR003959">
    <property type="entry name" value="ATPase_AAA_core"/>
</dbReference>
<dbReference type="Pfam" id="PF00004">
    <property type="entry name" value="AAA"/>
    <property type="match status" value="1"/>
</dbReference>
<dbReference type="SMART" id="SM00382">
    <property type="entry name" value="AAA"/>
    <property type="match status" value="1"/>
</dbReference>
<gene>
    <name evidence="10" type="ORF">A3J46_06675</name>
</gene>
<feature type="active site" evidence="8">
    <location>
        <position position="480"/>
    </location>
</feature>
<dbReference type="NCBIfam" id="TIGR00763">
    <property type="entry name" value="lon"/>
    <property type="match status" value="1"/>
</dbReference>
<feature type="domain" description="Lon proteolytic" evidence="9">
    <location>
        <begin position="349"/>
        <end position="531"/>
    </location>
</feature>
<keyword evidence="5" id="KW-0067">ATP-binding</keyword>
<keyword evidence="4 8" id="KW-0720">Serine protease</keyword>
<evidence type="ECO:0000259" key="9">
    <source>
        <dbReference type="PROSITE" id="PS51786"/>
    </source>
</evidence>
<comment type="caution">
    <text evidence="10">The sequence shown here is derived from an EMBL/GenBank/DDBJ whole genome shotgun (WGS) entry which is preliminary data.</text>
</comment>
<keyword evidence="3 8" id="KW-0378">Hydrolase</keyword>
<dbReference type="SUPFAM" id="SSF52540">
    <property type="entry name" value="P-loop containing nucleoside triphosphate hydrolases"/>
    <property type="match status" value="1"/>
</dbReference>